<dbReference type="SMART" id="SM00357">
    <property type="entry name" value="CSP"/>
    <property type="match status" value="2"/>
</dbReference>
<name>A0A812RMB8_9DINO</name>
<protein>
    <submittedName>
        <fullName evidence="2">CspLB protein</fullName>
    </submittedName>
</protein>
<dbReference type="GO" id="GO:0003676">
    <property type="term" value="F:nucleic acid binding"/>
    <property type="evidence" value="ECO:0007669"/>
    <property type="project" value="InterPro"/>
</dbReference>
<proteinExistence type="predicted"/>
<dbReference type="InterPro" id="IPR011129">
    <property type="entry name" value="CSD"/>
</dbReference>
<dbReference type="SUPFAM" id="SSF50249">
    <property type="entry name" value="Nucleic acid-binding proteins"/>
    <property type="match status" value="2"/>
</dbReference>
<dbReference type="OrthoDB" id="419052at2759"/>
<evidence type="ECO:0000313" key="2">
    <source>
        <dbReference type="EMBL" id="CAE7444410.1"/>
    </source>
</evidence>
<dbReference type="InterPro" id="IPR050181">
    <property type="entry name" value="Cold_shock_domain"/>
</dbReference>
<dbReference type="Proteomes" id="UP000604046">
    <property type="component" value="Unassembled WGS sequence"/>
</dbReference>
<dbReference type="InterPro" id="IPR012340">
    <property type="entry name" value="NA-bd_OB-fold"/>
</dbReference>
<sequence length="162" mass="17723">MQTGTVKSFNPHKGWGFVECNGQDSFLHQKELKGQCPSAGDSVTFKVENSEKGTVATEVTVQAPSSDEAFYFGEIKRFNPVKGYGFISCEAFPEQDVFVLKSELPQGFGPEGGRCKFKVAKEEKGPAAKQVQLLGAAEQMRAWMGWGKGWGKGYGYGMPYMG</sequence>
<organism evidence="2 3">
    <name type="scientific">Symbiodinium natans</name>
    <dbReference type="NCBI Taxonomy" id="878477"/>
    <lineage>
        <taxon>Eukaryota</taxon>
        <taxon>Sar</taxon>
        <taxon>Alveolata</taxon>
        <taxon>Dinophyceae</taxon>
        <taxon>Suessiales</taxon>
        <taxon>Symbiodiniaceae</taxon>
        <taxon>Symbiodinium</taxon>
    </lineage>
</organism>
<dbReference type="Gene3D" id="2.40.50.140">
    <property type="entry name" value="Nucleic acid-binding proteins"/>
    <property type="match status" value="2"/>
</dbReference>
<evidence type="ECO:0000259" key="1">
    <source>
        <dbReference type="PROSITE" id="PS51857"/>
    </source>
</evidence>
<dbReference type="PANTHER" id="PTHR11544">
    <property type="entry name" value="COLD SHOCK DOMAIN CONTAINING PROTEINS"/>
    <property type="match status" value="1"/>
</dbReference>
<dbReference type="PROSITE" id="PS51857">
    <property type="entry name" value="CSD_2"/>
    <property type="match status" value="1"/>
</dbReference>
<dbReference type="Pfam" id="PF00313">
    <property type="entry name" value="CSD"/>
    <property type="match status" value="2"/>
</dbReference>
<comment type="caution">
    <text evidence="2">The sequence shown here is derived from an EMBL/GenBank/DDBJ whole genome shotgun (WGS) entry which is preliminary data.</text>
</comment>
<dbReference type="AlphaFoldDB" id="A0A812RMB8"/>
<dbReference type="InterPro" id="IPR002059">
    <property type="entry name" value="CSP_DNA-bd"/>
</dbReference>
<reference evidence="2" key="1">
    <citation type="submission" date="2021-02" db="EMBL/GenBank/DDBJ databases">
        <authorList>
            <person name="Dougan E. K."/>
            <person name="Rhodes N."/>
            <person name="Thang M."/>
            <person name="Chan C."/>
        </authorList>
    </citation>
    <scope>NUCLEOTIDE SEQUENCE</scope>
</reference>
<accession>A0A812RMB8</accession>
<dbReference type="EMBL" id="CAJNDS010002349">
    <property type="protein sequence ID" value="CAE7444410.1"/>
    <property type="molecule type" value="Genomic_DNA"/>
</dbReference>
<gene>
    <name evidence="2" type="primary">cspLB</name>
    <name evidence="2" type="ORF">SNAT2548_LOCUS24182</name>
</gene>
<feature type="domain" description="CSD" evidence="1">
    <location>
        <begin position="1"/>
        <end position="61"/>
    </location>
</feature>
<evidence type="ECO:0000313" key="3">
    <source>
        <dbReference type="Proteomes" id="UP000604046"/>
    </source>
</evidence>
<keyword evidence="3" id="KW-1185">Reference proteome</keyword>